<dbReference type="InterPro" id="IPR001878">
    <property type="entry name" value="Znf_CCHC"/>
</dbReference>
<dbReference type="EMBL" id="LSRX01002317">
    <property type="protein sequence ID" value="OLP75712.1"/>
    <property type="molecule type" value="Genomic_DNA"/>
</dbReference>
<keyword evidence="1" id="KW-0479">Metal-binding</keyword>
<gene>
    <name evidence="6" type="ORF">AK812_SmicGene44448</name>
</gene>
<name>A0A1Q9BYF3_SYMMI</name>
<dbReference type="PROSITE" id="PS50800">
    <property type="entry name" value="SAP"/>
    <property type="match status" value="1"/>
</dbReference>
<organism evidence="6 7">
    <name type="scientific">Symbiodinium microadriaticum</name>
    <name type="common">Dinoflagellate</name>
    <name type="synonym">Zooxanthella microadriatica</name>
    <dbReference type="NCBI Taxonomy" id="2951"/>
    <lineage>
        <taxon>Eukaryota</taxon>
        <taxon>Sar</taxon>
        <taxon>Alveolata</taxon>
        <taxon>Dinophyceae</taxon>
        <taxon>Suessiales</taxon>
        <taxon>Symbiodiniaceae</taxon>
        <taxon>Symbiodinium</taxon>
    </lineage>
</organism>
<keyword evidence="7" id="KW-1185">Reference proteome</keyword>
<dbReference type="PROSITE" id="PS50158">
    <property type="entry name" value="ZF_CCHC"/>
    <property type="match status" value="1"/>
</dbReference>
<keyword evidence="1" id="KW-0862">Zinc</keyword>
<comment type="caution">
    <text evidence="6">The sequence shown here is derived from an EMBL/GenBank/DDBJ whole genome shotgun (WGS) entry which is preliminary data.</text>
</comment>
<feature type="coiled-coil region" evidence="2">
    <location>
        <begin position="1849"/>
        <end position="1876"/>
    </location>
</feature>
<dbReference type="GO" id="GO:0003676">
    <property type="term" value="F:nucleic acid binding"/>
    <property type="evidence" value="ECO:0007669"/>
    <property type="project" value="InterPro"/>
</dbReference>
<evidence type="ECO:0000259" key="5">
    <source>
        <dbReference type="PROSITE" id="PS50800"/>
    </source>
</evidence>
<feature type="region of interest" description="Disordered" evidence="3">
    <location>
        <begin position="254"/>
        <end position="299"/>
    </location>
</feature>
<evidence type="ECO:0000256" key="2">
    <source>
        <dbReference type="SAM" id="Coils"/>
    </source>
</evidence>
<dbReference type="Gene3D" id="4.10.60.10">
    <property type="entry name" value="Zinc finger, CCHC-type"/>
    <property type="match status" value="1"/>
</dbReference>
<reference evidence="6 7" key="1">
    <citation type="submission" date="2016-02" db="EMBL/GenBank/DDBJ databases">
        <title>Genome analysis of coral dinoflagellate symbionts highlights evolutionary adaptations to a symbiotic lifestyle.</title>
        <authorList>
            <person name="Aranda M."/>
            <person name="Li Y."/>
            <person name="Liew Y.J."/>
            <person name="Baumgarten S."/>
            <person name="Simakov O."/>
            <person name="Wilson M."/>
            <person name="Piel J."/>
            <person name="Ashoor H."/>
            <person name="Bougouffa S."/>
            <person name="Bajic V.B."/>
            <person name="Ryu T."/>
            <person name="Ravasi T."/>
            <person name="Bayer T."/>
            <person name="Micklem G."/>
            <person name="Kim H."/>
            <person name="Bhak J."/>
            <person name="Lajeunesse T.C."/>
            <person name="Voolstra C.R."/>
        </authorList>
    </citation>
    <scope>NUCLEOTIDE SEQUENCE [LARGE SCALE GENOMIC DNA]</scope>
    <source>
        <strain evidence="6 7">CCMP2467</strain>
    </source>
</reference>
<dbReference type="OrthoDB" id="432102at2759"/>
<dbReference type="InterPro" id="IPR003034">
    <property type="entry name" value="SAP_dom"/>
</dbReference>
<protein>
    <recommendedName>
        <fullName evidence="8">Retrovirus-related Pol polyprotein from transposon TNT 1-94</fullName>
    </recommendedName>
</protein>
<evidence type="ECO:0000259" key="4">
    <source>
        <dbReference type="PROSITE" id="PS50158"/>
    </source>
</evidence>
<proteinExistence type="predicted"/>
<feature type="region of interest" description="Disordered" evidence="3">
    <location>
        <begin position="650"/>
        <end position="673"/>
    </location>
</feature>
<evidence type="ECO:0008006" key="8">
    <source>
        <dbReference type="Google" id="ProtNLM"/>
    </source>
</evidence>
<dbReference type="InterPro" id="IPR036875">
    <property type="entry name" value="Znf_CCHC_sf"/>
</dbReference>
<dbReference type="InterPro" id="IPR052055">
    <property type="entry name" value="Hepadnavirus_pol/RT"/>
</dbReference>
<evidence type="ECO:0000313" key="7">
    <source>
        <dbReference type="Proteomes" id="UP000186817"/>
    </source>
</evidence>
<keyword evidence="1" id="KW-0863">Zinc-finger</keyword>
<dbReference type="Proteomes" id="UP000186817">
    <property type="component" value="Unassembled WGS sequence"/>
</dbReference>
<keyword evidence="2" id="KW-0175">Coiled coil</keyword>
<dbReference type="GO" id="GO:0008270">
    <property type="term" value="F:zinc ion binding"/>
    <property type="evidence" value="ECO:0007669"/>
    <property type="project" value="UniProtKB-KW"/>
</dbReference>
<feature type="region of interest" description="Disordered" evidence="3">
    <location>
        <begin position="190"/>
        <end position="237"/>
    </location>
</feature>
<accession>A0A1Q9BYF3</accession>
<evidence type="ECO:0000256" key="3">
    <source>
        <dbReference type="SAM" id="MobiDB-lite"/>
    </source>
</evidence>
<feature type="domain" description="CCHC-type" evidence="4">
    <location>
        <begin position="245"/>
        <end position="260"/>
    </location>
</feature>
<feature type="compositionally biased region" description="Basic and acidic residues" evidence="3">
    <location>
        <begin position="254"/>
        <end position="282"/>
    </location>
</feature>
<dbReference type="SUPFAM" id="SSF57756">
    <property type="entry name" value="Retrovirus zinc finger-like domains"/>
    <property type="match status" value="1"/>
</dbReference>
<dbReference type="PANTHER" id="PTHR33050">
    <property type="entry name" value="REVERSE TRANSCRIPTASE DOMAIN-CONTAINING PROTEIN"/>
    <property type="match status" value="1"/>
</dbReference>
<feature type="compositionally biased region" description="Basic and acidic residues" evidence="3">
    <location>
        <begin position="191"/>
        <end position="231"/>
    </location>
</feature>
<dbReference type="PANTHER" id="PTHR33050:SF7">
    <property type="entry name" value="RIBONUCLEASE H"/>
    <property type="match status" value="1"/>
</dbReference>
<evidence type="ECO:0000256" key="1">
    <source>
        <dbReference type="PROSITE-ProRule" id="PRU00047"/>
    </source>
</evidence>
<evidence type="ECO:0000313" key="6">
    <source>
        <dbReference type="EMBL" id="OLP75712.1"/>
    </source>
</evidence>
<feature type="domain" description="SAP" evidence="5">
    <location>
        <begin position="602"/>
        <end position="636"/>
    </location>
</feature>
<sequence>MAMSELPEQTRLRSRQLYGILSTLMTGRPLQVLRLTQNQHGYEVMRVLHQTFQPRTRSRAMAIISAIMATPAFNKQSTIREQVHAFERACSEYLKASGKEVSEDIKFSILLRSLPKYLRDHINLSLTEDTTYVQVREQILQFENVTQSWNPSRVQQQLLMPSVPSAGSQATDMEVDAEGSIAKIANFLKGKGKDKGKGKGKGDKGGKSGKHGDKGKGKGNKGKPDSGKGKGDSSSASRSLADVECHYCHKKGHYQRDCRKMRQDQAQRDKAAARVRQVEDSHPPANPSGEASPSAASAAASASSPAKAVKSIRIDLTRVADVVVCIDTAADESCIPFAYVQVGTESAHGPRGLVDASGNSMPTRGVRHASLRVGDVEIVDRWVVTGVSQPILATGKLLRRGWRIVGHDSPGGLALVSPDESACIPLEFQHNTLVCRGAVRAITDVPDASSLVKVSGLLERLLSEHDYLTEIAPSVHAAKVLSDRYVDLGLFAPQEGFEYRTTLVRSDGSQPWALLELSTPLANLEVPNDLIAPSGEQFEMIVEAEPPGEMLDELFGEGLEDVVAPEALPQDDAKDDAMLQEALADEPSALPESITVGEVVLTATSTLSTLRAACKTLGVGKSGSRATVFRRLADRLKALELAAAARAAEPSDGHAVPRGVVPQQPAEPTPEERRAHEATHCPYAAWCEHCVAFRGRDAAHSEVKNSEDRIPCSSFDYGFSSRKEGEPKMTALFVHDAQTGWRECFPVPAKGGICSGMNVLQYLASELCRLIAFLGYSQVVVKSDPEPTCLALQQEVKKLRLGMGLRTVCQQVPEGSHQSNGGAEMCVHTIRQVAGSILSFYEKRHSAFILNRFQVRKAQEARHEQQRVSEEGTLLFCGVFFDPPQPRRAQAEAPLVFFSVDARLSLSGRVMDLPWPGVSGDLLSQLKDSFATPRQLYYGFDDEEGAAQLVGSLMKGWSQANIKASAGLLHQWQLKGAGTMNSATRVARDRMSESLLGQHVVAAGAISEAFDRLANSNPLSLLPAIERARKAREHRIDPATRAAAERDAKAKYALLLFNFLVEAKAPIVTILQGVSEPEEACVRIFGTRRSKTLRNRFHSWNKFSRWLETSKGRRWPIGLQDLLDYATEAVKEGAGKTTLEAFAASLAVLEQVGKFDENGMLSRDSTWIAFSKNVTAELVEKGPTLHQAAQPTVAMALSLELYLGDSERPKYARAIAFVALAMLWGSMRADDVQCMRPESMRLTIEGFSCKLWKTRTTGPDRRVNMIQVFVSRKVGFSGLDWLRTGMSLWGEIDTQRDFLVLQAAEDWESCTRKGVDASTVGLYLRRSSKSFAHRVGMKASGNRTQIVCSYLGSATVIILAAGRSAAAGQQITQGSLSMYLFSFLEAYFTDALSINLAQVSFNAQTAAYNSARCEGPLLVQDEPEEVTAADFDAVCKDCKVRIRSMTNEALSEVLQPPMANDEEMRERVNSVDADLQYVLQEAGASLATQYAVCGIHATLKRFQAIADDRAGARAAAATDFGIPNDTPAGRQQTAAIVAAWELAKEISSKEIELRAEARALNQPRVLQTQERQAMIRAVSAAYGKLNEAETPSAEYLALKAEETEQNEPTAAQLDTITSKRDSQTELTMADFTAFVDFVLGERVAGLRYEYRMRKEAFRLVNEDGLTLKAALLAVTKDTEMKEDLGTTKDGERPASLWQWEQVMGTAFAIPADGLTFNAKQTLHCTMPWTGRQVPDCQHLCLRLAAGHVTSSPFNDGSLQRLREEWASIVCNIEGVQHEGLLEVSPPQPFYLRLLACTARLLEDPDWQILTEGDECFERGVPLGYDEVIPRVPQVFERKVKCRKLDESTFEAIKDNYSSAKLTVQELEQKFREEEKAGRMYPTTFATLAAEHGADRVRVAAMGAVAKPDGTVRPLHDGTHGVRVNNGIHLVNQTATPGPAEVAHIVSSAKRSREAAFGISADVTAAHRLVKHRRKDHPLMACKADSSSSVLWVNTVGTFGLSVASFRWSRLFGIVGRTVSRALLQEWFYQLCYVDDMHGVFTGQQKFRNLVMWFVLYLALGTPFSFKKFKGGFKVPFVGYELDYSTWKVGMSDARGAWIISWIKDARTNRFVVQVRLFREFLGRLGFISRIVVWIKPHLAPLYAWASAVSRSTVAKLPETVILTLLYLERTLTDFTFKVNPCQKPKHKVAGFRTDAKCSDGFVVIAGWELSDDTLSSRWFSLRLSPEDAPYLFDEQGKSQWASGSAELLATLAALHAFGYLYASVDRTVLDTECVADTDNQGNSRLLKKRSSTKWPLMLINMQLSDLLLRASLKLLLNWRPRCENQHADDLTNNVFTNFSAEHRIELKYLDLPLSLLHQLWETKESFDSARRAQAALAADASGHTKKRKAEKTPW</sequence>
<feature type="compositionally biased region" description="Low complexity" evidence="3">
    <location>
        <begin position="287"/>
        <end position="299"/>
    </location>
</feature>